<comment type="caution">
    <text evidence="2">The sequence shown here is derived from an EMBL/GenBank/DDBJ whole genome shotgun (WGS) entry which is preliminary data.</text>
</comment>
<dbReference type="EMBL" id="JBBNAF010000013">
    <property type="protein sequence ID" value="KAK9086170.1"/>
    <property type="molecule type" value="Genomic_DNA"/>
</dbReference>
<dbReference type="AlphaFoldDB" id="A0AAP0E3T4"/>
<sequence length="112" mass="12510">MHASLCTIEEITSLGGNWRGNGRTGRRRRGIWGADVDKDDDEDTQRNDHHNATKMINCNMLASSVTSLTLIQSSPSASIACQASLKEPKVLKVQPAYPWYLQHRSLNQEKDS</sequence>
<organism evidence="2 3">
    <name type="scientific">Stephania yunnanensis</name>
    <dbReference type="NCBI Taxonomy" id="152371"/>
    <lineage>
        <taxon>Eukaryota</taxon>
        <taxon>Viridiplantae</taxon>
        <taxon>Streptophyta</taxon>
        <taxon>Embryophyta</taxon>
        <taxon>Tracheophyta</taxon>
        <taxon>Spermatophyta</taxon>
        <taxon>Magnoliopsida</taxon>
        <taxon>Ranunculales</taxon>
        <taxon>Menispermaceae</taxon>
        <taxon>Menispermoideae</taxon>
        <taxon>Cissampelideae</taxon>
        <taxon>Stephania</taxon>
    </lineage>
</organism>
<proteinExistence type="predicted"/>
<name>A0AAP0E3T4_9MAGN</name>
<reference evidence="2 3" key="1">
    <citation type="submission" date="2024-01" db="EMBL/GenBank/DDBJ databases">
        <title>Genome assemblies of Stephania.</title>
        <authorList>
            <person name="Yang L."/>
        </authorList>
    </citation>
    <scope>NUCLEOTIDE SEQUENCE [LARGE SCALE GENOMIC DNA]</scope>
    <source>
        <strain evidence="2">YNDBR</strain>
        <tissue evidence="2">Leaf</tissue>
    </source>
</reference>
<gene>
    <name evidence="2" type="ORF">Syun_028564</name>
</gene>
<evidence type="ECO:0000313" key="3">
    <source>
        <dbReference type="Proteomes" id="UP001420932"/>
    </source>
</evidence>
<evidence type="ECO:0000313" key="2">
    <source>
        <dbReference type="EMBL" id="KAK9086170.1"/>
    </source>
</evidence>
<keyword evidence="3" id="KW-1185">Reference proteome</keyword>
<dbReference type="Proteomes" id="UP001420932">
    <property type="component" value="Unassembled WGS sequence"/>
</dbReference>
<evidence type="ECO:0000256" key="1">
    <source>
        <dbReference type="SAM" id="MobiDB-lite"/>
    </source>
</evidence>
<feature type="region of interest" description="Disordered" evidence="1">
    <location>
        <begin position="15"/>
        <end position="49"/>
    </location>
</feature>
<protein>
    <submittedName>
        <fullName evidence="2">Uncharacterized protein</fullName>
    </submittedName>
</protein>
<accession>A0AAP0E3T4</accession>